<gene>
    <name evidence="1" type="ORF">ML536_20485</name>
</gene>
<accession>A0AA41QQM1</accession>
<dbReference type="Proteomes" id="UP001156140">
    <property type="component" value="Unassembled WGS sequence"/>
</dbReference>
<keyword evidence="2" id="KW-1185">Reference proteome</keyword>
<dbReference type="AlphaFoldDB" id="A0AA41QQM1"/>
<dbReference type="Gene3D" id="2.60.40.2700">
    <property type="match status" value="1"/>
</dbReference>
<dbReference type="EMBL" id="JALAZD010000004">
    <property type="protein sequence ID" value="MCI0129217.1"/>
    <property type="molecule type" value="Genomic_DNA"/>
</dbReference>
<evidence type="ECO:0000313" key="2">
    <source>
        <dbReference type="Proteomes" id="UP001156140"/>
    </source>
</evidence>
<evidence type="ECO:0000313" key="1">
    <source>
        <dbReference type="EMBL" id="MCI0129217.1"/>
    </source>
</evidence>
<sequence>MRSKASHQRSYAGFVGAQGGAPVAPANAVLPVISGTATVGETLTASDGTWTGREPPTLTHQWKAGGAAIVGATAKTYVLTAAEVGKTITVTITAQNWKGAASVTSAATPAVAAA</sequence>
<proteinExistence type="predicted"/>
<dbReference type="RefSeq" id="WP_281737160.1">
    <property type="nucleotide sequence ID" value="NZ_JAKETQ010000004.1"/>
</dbReference>
<protein>
    <submittedName>
        <fullName evidence="1">Uncharacterized protein</fullName>
    </submittedName>
</protein>
<reference evidence="1" key="1">
    <citation type="submission" date="2022-03" db="EMBL/GenBank/DDBJ databases">
        <title>The complete genome sequence of a Methyloterrigena soli.</title>
        <authorList>
            <person name="Zi Z."/>
        </authorList>
    </citation>
    <scope>NUCLEOTIDE SEQUENCE</scope>
    <source>
        <strain evidence="1">M48</strain>
    </source>
</reference>
<organism evidence="1 2">
    <name type="scientific">Paradevosia shaoguanensis</name>
    <dbReference type="NCBI Taxonomy" id="1335043"/>
    <lineage>
        <taxon>Bacteria</taxon>
        <taxon>Pseudomonadati</taxon>
        <taxon>Pseudomonadota</taxon>
        <taxon>Alphaproteobacteria</taxon>
        <taxon>Hyphomicrobiales</taxon>
        <taxon>Devosiaceae</taxon>
        <taxon>Paradevosia</taxon>
    </lineage>
</organism>
<comment type="caution">
    <text evidence="1">The sequence shown here is derived from an EMBL/GenBank/DDBJ whole genome shotgun (WGS) entry which is preliminary data.</text>
</comment>
<name>A0AA41QQM1_9HYPH</name>